<dbReference type="OrthoDB" id="408373at2759"/>
<dbReference type="GeneID" id="36561361"/>
<dbReference type="EMBL" id="MSFO01000008">
    <property type="protein sequence ID" value="PLB44793.1"/>
    <property type="molecule type" value="Genomic_DNA"/>
</dbReference>
<dbReference type="RefSeq" id="XP_024700095.1">
    <property type="nucleotide sequence ID" value="XM_024853663.1"/>
</dbReference>
<evidence type="ECO:0000313" key="2">
    <source>
        <dbReference type="EMBL" id="PLB44793.1"/>
    </source>
</evidence>
<dbReference type="InterPro" id="IPR000073">
    <property type="entry name" value="AB_hydrolase_1"/>
</dbReference>
<keyword evidence="3" id="KW-1185">Reference proteome</keyword>
<name>A0A2I2FVW9_9EURO</name>
<dbReference type="SUPFAM" id="SSF53474">
    <property type="entry name" value="alpha/beta-Hydrolases"/>
    <property type="match status" value="1"/>
</dbReference>
<protein>
    <submittedName>
        <fullName evidence="2">Alpha/beta-hydrolase</fullName>
    </submittedName>
</protein>
<feature type="domain" description="AB hydrolase-1" evidence="1">
    <location>
        <begin position="9"/>
        <end position="244"/>
    </location>
</feature>
<dbReference type="PANTHER" id="PTHR37017:SF11">
    <property type="entry name" value="ESTERASE_LIPASE_THIOESTERASE DOMAIN-CONTAINING PROTEIN"/>
    <property type="match status" value="1"/>
</dbReference>
<dbReference type="InterPro" id="IPR029058">
    <property type="entry name" value="AB_hydrolase_fold"/>
</dbReference>
<dbReference type="STRING" id="1392250.A0A2I2FVW9"/>
<proteinExistence type="predicted"/>
<dbReference type="Proteomes" id="UP000234275">
    <property type="component" value="Unassembled WGS sequence"/>
</dbReference>
<organism evidence="2 3">
    <name type="scientific">Aspergillus steynii IBT 23096</name>
    <dbReference type="NCBI Taxonomy" id="1392250"/>
    <lineage>
        <taxon>Eukaryota</taxon>
        <taxon>Fungi</taxon>
        <taxon>Dikarya</taxon>
        <taxon>Ascomycota</taxon>
        <taxon>Pezizomycotina</taxon>
        <taxon>Eurotiomycetes</taxon>
        <taxon>Eurotiomycetidae</taxon>
        <taxon>Eurotiales</taxon>
        <taxon>Aspergillaceae</taxon>
        <taxon>Aspergillus</taxon>
        <taxon>Aspergillus subgen. Circumdati</taxon>
    </lineage>
</organism>
<dbReference type="AlphaFoldDB" id="A0A2I2FVW9"/>
<evidence type="ECO:0000313" key="3">
    <source>
        <dbReference type="Proteomes" id="UP000234275"/>
    </source>
</evidence>
<sequence>MPSLKPNAVLIVHGAYFLPPAWDAFSHSLSQRGFTVRCPRLPTCGDTRPPQALLADDVAAVRSAAEELMADDHTILVLSHSYGGIVASEAITPDLYINTKEKPKGVSHIVYLSAWLIQPGSTLSSVIEKYGLQCQVDLGNNNDGTVFAKNAPDSFYNDIEREKAECLARDNVTHNLAAAMGVMTHAPWKDIPCLYVHCAKDLAIRIGLQEGMVKDAMENGARLATTTIQAGHCPFLSRPEELIQIIESVVESN</sequence>
<dbReference type="PANTHER" id="PTHR37017">
    <property type="entry name" value="AB HYDROLASE-1 DOMAIN-CONTAINING PROTEIN-RELATED"/>
    <property type="match status" value="1"/>
</dbReference>
<reference evidence="2 3" key="1">
    <citation type="submission" date="2016-12" db="EMBL/GenBank/DDBJ databases">
        <title>The genomes of Aspergillus section Nigri reveals drivers in fungal speciation.</title>
        <authorList>
            <consortium name="DOE Joint Genome Institute"/>
            <person name="Vesth T.C."/>
            <person name="Nybo J."/>
            <person name="Theobald S."/>
            <person name="Brandl J."/>
            <person name="Frisvad J.C."/>
            <person name="Nielsen K.F."/>
            <person name="Lyhne E.K."/>
            <person name="Kogle M.E."/>
            <person name="Kuo A."/>
            <person name="Riley R."/>
            <person name="Clum A."/>
            <person name="Nolan M."/>
            <person name="Lipzen A."/>
            <person name="Salamov A."/>
            <person name="Henrissat B."/>
            <person name="Wiebenga A."/>
            <person name="De Vries R.P."/>
            <person name="Grigoriev I.V."/>
            <person name="Mortensen U.H."/>
            <person name="Andersen M.R."/>
            <person name="Baker S.E."/>
        </authorList>
    </citation>
    <scope>NUCLEOTIDE SEQUENCE [LARGE SCALE GENOMIC DNA]</scope>
    <source>
        <strain evidence="2 3">IBT 23096</strain>
    </source>
</reference>
<dbReference type="GO" id="GO:0016787">
    <property type="term" value="F:hydrolase activity"/>
    <property type="evidence" value="ECO:0007669"/>
    <property type="project" value="UniProtKB-KW"/>
</dbReference>
<accession>A0A2I2FVW9</accession>
<dbReference type="InterPro" id="IPR052897">
    <property type="entry name" value="Sec-Metab_Biosynth_Hydrolase"/>
</dbReference>
<comment type="caution">
    <text evidence="2">The sequence shown here is derived from an EMBL/GenBank/DDBJ whole genome shotgun (WGS) entry which is preliminary data.</text>
</comment>
<evidence type="ECO:0000259" key="1">
    <source>
        <dbReference type="Pfam" id="PF12697"/>
    </source>
</evidence>
<keyword evidence="2" id="KW-0378">Hydrolase</keyword>
<gene>
    <name evidence="2" type="ORF">P170DRAFT_479341</name>
</gene>
<dbReference type="Gene3D" id="3.40.50.1820">
    <property type="entry name" value="alpha/beta hydrolase"/>
    <property type="match status" value="1"/>
</dbReference>
<dbReference type="Pfam" id="PF12697">
    <property type="entry name" value="Abhydrolase_6"/>
    <property type="match status" value="1"/>
</dbReference>
<dbReference type="VEuPathDB" id="FungiDB:P170DRAFT_479341"/>